<sequence length="161" mass="17993">MAEESPVENRGTVEAAYNKLIDIEFTAENGNSSRERSPQENTDNAPLLTQITPRSSESPSLEGTDEGKYINQAELHRASLCSGQKTDQESKHFTQSEVHRNEEGKNSDVATENKENLEGVPSETVEKEEGNYEELVCLVRQFYVERPVNPAAIAYQNIETC</sequence>
<evidence type="ECO:0000313" key="3">
    <source>
        <dbReference type="Proteomes" id="UP000275408"/>
    </source>
</evidence>
<dbReference type="OrthoDB" id="5989009at2759"/>
<feature type="compositionally biased region" description="Basic and acidic residues" evidence="1">
    <location>
        <begin position="86"/>
        <end position="117"/>
    </location>
</feature>
<evidence type="ECO:0000256" key="1">
    <source>
        <dbReference type="SAM" id="MobiDB-lite"/>
    </source>
</evidence>
<accession>A0A3M6T4S4</accession>
<gene>
    <name evidence="2" type="ORF">pdam_00003793</name>
</gene>
<reference evidence="2 3" key="1">
    <citation type="journal article" date="2018" name="Sci. Rep.">
        <title>Comparative analysis of the Pocillopora damicornis genome highlights role of immune system in coral evolution.</title>
        <authorList>
            <person name="Cunning R."/>
            <person name="Bay R.A."/>
            <person name="Gillette P."/>
            <person name="Baker A.C."/>
            <person name="Traylor-Knowles N."/>
        </authorList>
    </citation>
    <scope>NUCLEOTIDE SEQUENCE [LARGE SCALE GENOMIC DNA]</scope>
    <source>
        <strain evidence="2">RSMAS</strain>
        <tissue evidence="2">Whole animal</tissue>
    </source>
</reference>
<comment type="caution">
    <text evidence="2">The sequence shown here is derived from an EMBL/GenBank/DDBJ whole genome shotgun (WGS) entry which is preliminary data.</text>
</comment>
<organism evidence="2 3">
    <name type="scientific">Pocillopora damicornis</name>
    <name type="common">Cauliflower coral</name>
    <name type="synonym">Millepora damicornis</name>
    <dbReference type="NCBI Taxonomy" id="46731"/>
    <lineage>
        <taxon>Eukaryota</taxon>
        <taxon>Metazoa</taxon>
        <taxon>Cnidaria</taxon>
        <taxon>Anthozoa</taxon>
        <taxon>Hexacorallia</taxon>
        <taxon>Scleractinia</taxon>
        <taxon>Astrocoeniina</taxon>
        <taxon>Pocilloporidae</taxon>
        <taxon>Pocillopora</taxon>
    </lineage>
</organism>
<keyword evidence="3" id="KW-1185">Reference proteome</keyword>
<protein>
    <submittedName>
        <fullName evidence="2">Uncharacterized protein</fullName>
    </submittedName>
</protein>
<feature type="region of interest" description="Disordered" evidence="1">
    <location>
        <begin position="26"/>
        <end position="129"/>
    </location>
</feature>
<dbReference type="AlphaFoldDB" id="A0A3M6T4S4"/>
<dbReference type="Proteomes" id="UP000275408">
    <property type="component" value="Unassembled WGS sequence"/>
</dbReference>
<name>A0A3M6T4S4_POCDA</name>
<proteinExistence type="predicted"/>
<feature type="compositionally biased region" description="Polar residues" evidence="1">
    <location>
        <begin position="39"/>
        <end position="61"/>
    </location>
</feature>
<dbReference type="EMBL" id="RCHS01004356">
    <property type="protein sequence ID" value="RMX35541.1"/>
    <property type="molecule type" value="Genomic_DNA"/>
</dbReference>
<evidence type="ECO:0000313" key="2">
    <source>
        <dbReference type="EMBL" id="RMX35541.1"/>
    </source>
</evidence>